<gene>
    <name evidence="3" type="ORF">PsYK624_009220</name>
</gene>
<evidence type="ECO:0000259" key="2">
    <source>
        <dbReference type="Pfam" id="PF07859"/>
    </source>
</evidence>
<reference evidence="3 4" key="1">
    <citation type="submission" date="2021-08" db="EMBL/GenBank/DDBJ databases">
        <title>Draft Genome Sequence of Phanerochaete sordida strain YK-624.</title>
        <authorList>
            <person name="Mori T."/>
            <person name="Dohra H."/>
            <person name="Suzuki T."/>
            <person name="Kawagishi H."/>
            <person name="Hirai H."/>
        </authorList>
    </citation>
    <scope>NUCLEOTIDE SEQUENCE [LARGE SCALE GENOMIC DNA]</scope>
    <source>
        <strain evidence="3 4">YK-624</strain>
    </source>
</reference>
<dbReference type="PANTHER" id="PTHR48081:SF26">
    <property type="entry name" value="ALPHA_BETA HYDROLASE FOLD-3 DOMAIN-CONTAINING PROTEIN"/>
    <property type="match status" value="1"/>
</dbReference>
<sequence>MADNTQLDLEARRRHVARQKFITYFLRVPYWAFYALPRANRPHPDWTLERVVQRKVVMTNNRIAALAGIKDEPTYHALETGPGIKGLWIKPTPHLIVGEVKKWAEDAGVECARIPAYWQEKNGVDRLMGVPPKPGEKILYHLHGGGYSALSAHPNNLPSRIPRAIMEHTPIERSFNLEYRVTEASGINPFPAALLDAIAGYNYLIQDVAAAPEDIILEGDSAGANLALALVRYLVENADNGTVKLPKPPGAMILCSPWADMSIFDIPRESELRKYLSIYRNRRTDYIDVAGKSSAHAQKLFFGPLGRDAGETNRYLSPASPSPKLGKVSFKGFPRTFVLSGSLEVFADQILLLVARMKEDMGADMVEFLEQPHAVHDFLVFPWHEPERTESLQRIAKWLFPGYVDTTRKSWFPRAKL</sequence>
<accession>A0A9P3FYC1</accession>
<dbReference type="PANTHER" id="PTHR48081">
    <property type="entry name" value="AB HYDROLASE SUPERFAMILY PROTEIN C4A8.06C"/>
    <property type="match status" value="1"/>
</dbReference>
<proteinExistence type="predicted"/>
<dbReference type="InterPro" id="IPR050300">
    <property type="entry name" value="GDXG_lipolytic_enzyme"/>
</dbReference>
<dbReference type="SUPFAM" id="SSF53474">
    <property type="entry name" value="alpha/beta-Hydrolases"/>
    <property type="match status" value="1"/>
</dbReference>
<dbReference type="OrthoDB" id="2152029at2759"/>
<dbReference type="Gene3D" id="3.40.50.1820">
    <property type="entry name" value="alpha/beta hydrolase"/>
    <property type="match status" value="1"/>
</dbReference>
<dbReference type="InterPro" id="IPR029058">
    <property type="entry name" value="AB_hydrolase_fold"/>
</dbReference>
<evidence type="ECO:0000256" key="1">
    <source>
        <dbReference type="ARBA" id="ARBA00022801"/>
    </source>
</evidence>
<protein>
    <submittedName>
        <fullName evidence="3">Esterase</fullName>
    </submittedName>
</protein>
<dbReference type="EMBL" id="BPQB01000001">
    <property type="protein sequence ID" value="GJE84846.1"/>
    <property type="molecule type" value="Genomic_DNA"/>
</dbReference>
<dbReference type="GO" id="GO:0016787">
    <property type="term" value="F:hydrolase activity"/>
    <property type="evidence" value="ECO:0007669"/>
    <property type="project" value="UniProtKB-KW"/>
</dbReference>
<dbReference type="InterPro" id="IPR013094">
    <property type="entry name" value="AB_hydrolase_3"/>
</dbReference>
<feature type="domain" description="Alpha/beta hydrolase fold-3" evidence="2">
    <location>
        <begin position="140"/>
        <end position="379"/>
    </location>
</feature>
<evidence type="ECO:0000313" key="4">
    <source>
        <dbReference type="Proteomes" id="UP000703269"/>
    </source>
</evidence>
<comment type="caution">
    <text evidence="3">The sequence shown here is derived from an EMBL/GenBank/DDBJ whole genome shotgun (WGS) entry which is preliminary data.</text>
</comment>
<keyword evidence="4" id="KW-1185">Reference proteome</keyword>
<dbReference type="Proteomes" id="UP000703269">
    <property type="component" value="Unassembled WGS sequence"/>
</dbReference>
<dbReference type="Pfam" id="PF07859">
    <property type="entry name" value="Abhydrolase_3"/>
    <property type="match status" value="1"/>
</dbReference>
<keyword evidence="1" id="KW-0378">Hydrolase</keyword>
<evidence type="ECO:0000313" key="3">
    <source>
        <dbReference type="EMBL" id="GJE84846.1"/>
    </source>
</evidence>
<name>A0A9P3FYC1_9APHY</name>
<dbReference type="AlphaFoldDB" id="A0A9P3FYC1"/>
<organism evidence="3 4">
    <name type="scientific">Phanerochaete sordida</name>
    <dbReference type="NCBI Taxonomy" id="48140"/>
    <lineage>
        <taxon>Eukaryota</taxon>
        <taxon>Fungi</taxon>
        <taxon>Dikarya</taxon>
        <taxon>Basidiomycota</taxon>
        <taxon>Agaricomycotina</taxon>
        <taxon>Agaricomycetes</taxon>
        <taxon>Polyporales</taxon>
        <taxon>Phanerochaetaceae</taxon>
        <taxon>Phanerochaete</taxon>
    </lineage>
</organism>